<dbReference type="Proteomes" id="UP001289645">
    <property type="component" value="Unassembled WGS sequence"/>
</dbReference>
<sequence>MRRRWLWLVGAVALLLTFAQSPGQISPDTKLDLTANPLRFLTRAFDLWNSDLPFGQAQNQAYGYLFPQGTFFLLGDLLEIPGWVTQRLWWALVLTVGFWGVLRVAEALRIGTPTSRVLGAIAFALSPRVLTTLGAISSETWPMMLAPWVLLPVILAFRGGSGGVGASRAGSGGVGASRAGTGGVGDSRAGTGGADPRIRLLAARSALAIALMGAINAVATLSACLCAVVWLLAHRPNRTWWRFTAWWLGCTVLAVTWWVVALLHLGRISPPFLDFIESSGVTTQWMSLTEMLRGTGAWTPYVAPGATAGAPLVTGSVAVLATTLVAAAGLAGLALRTMPARGRLITMLMIGVALLAAGYSGGLGSPIAAQVQAFLDADGTPLRNLHKLEPLLRLPLALGLAHLLGRIPLPGSAPRPVWRAAFAHPENDKRVAVGVVVLAALTAATSLAWTSRLTPPGAFDAIPQYWHDTAAWLDEHNTGAADPAGGDGQSDPARGDGQSDPAGDGNSAPAGPGGRVLVAPGAPFATQVWGNSHDEPLQVLGDSPWGVRDSIPLTPPETIRALDSVQRLFASGRPSAGLADTLTRQGISYVVVRNDLDPDASRSARPILVHQAVDGSPGLTKVAEFGDPVGPGTLEGFVADSGLRPRYPAVEIYRVDGAGPPPAAPYVVDTDAMARVDGGPEALLRLDERRRLSGQQPLGPMLLTQDAQRAGLPVPLVTITDTPLARETDYGRVDDHSSAVRSPGDARNTFNRVPDYPADGAELVYGRWDGGRISVSSAASDSTALPNVSPASSPAAAIDADASTSWVSNALQSAVGQWLQVDFDRPVTNATLTITPSATAVGAQVRRLEVATVNGTSTVRVEDPGTPVTVALPYGETPWVRITATATDDGSPGVQFGITDFSVTQYDANGFAHPIPLRHTVDVPGPPPGSAIAQWDLGAELLGRSGCADSPTGTRCAAAMALASEEPVNLSRTLTVPEPTPVDPTVWVRARQGPNLADLIAQPGVVRAAGDADPLDVLGSAYAAADGDPGTAWTAPQRVVQPRTPPTLVVKLPEPRTVAGLRVTPSSSALPAHPTMIAVDLGDGPQVRRIDGTQTLDLQPRRTDTVTLSLMDWDDVIDRTALGFDQLKPPGLAEVVPLDEAGAPIAPADAATNRARAVTLPCGRGPVIGVAGQFVQTSVTTTVAALLDNEPIAARPCRSEPITLPAGEQELLVSPGPGLLVDGVELATPRAGELRTAPTVPVPTSAWRNDHREVDVTRSDRQRLLVVPESVNPGWTASTADGVPLAAITVNGWQQGWIVPAGTAGAVTMSFTSNATYRWGLIGGLALLPMLLVAAFVPGRRRRTTPPAVRPWCPPAAVRGAAVVVAATVISGLAGAMVAGAALALAHLFRGNEKITRVATLGTAAGGLVLAGAILSQNPWRSVDGYVGHSAGVQLLALLSVVAVAVSAAVPPGTPVSDSAGLSDSGRAEQLPDDNGAHDPPRQPTSSPDRHPGIGAGRAGP</sequence>
<name>A0ACC6MIR7_MYCPF</name>
<protein>
    <submittedName>
        <fullName evidence="1">Alpha-(1-&gt;3)-arabinofuranosyltransferase</fullName>
    </submittedName>
</protein>
<comment type="caution">
    <text evidence="1">The sequence shown here is derived from an EMBL/GenBank/DDBJ whole genome shotgun (WGS) entry which is preliminary data.</text>
</comment>
<evidence type="ECO:0000313" key="1">
    <source>
        <dbReference type="EMBL" id="MDZ5086825.1"/>
    </source>
</evidence>
<accession>A0ACC6MIR7</accession>
<gene>
    <name evidence="1" type="ORF">OHX15_15655</name>
</gene>
<reference evidence="1 2" key="1">
    <citation type="journal article" date="2021" name="Chemosphere">
        <title>Bioballs carrying a syntrophic Rhodococcus and Mycolicibacterium consortium for simultaneous sorption and biodegradation of fuel oil in contaminated freshwater.</title>
        <authorList>
            <person name="Naloka K."/>
            <person name="Polrit D."/>
            <person name="Muangchinda C."/>
            <person name="Thoetkiattikul H."/>
            <person name="Pinyakong O."/>
        </authorList>
    </citation>
    <scope>NUCLEOTIDE SEQUENCE [LARGE SCALE GENOMIC DNA]</scope>
    <source>
        <strain evidence="1 2">J101</strain>
    </source>
</reference>
<keyword evidence="2" id="KW-1185">Reference proteome</keyword>
<organism evidence="1 2">
    <name type="scientific">Mycolicibacterium parafortuitum</name>
    <name type="common">Mycobacterium parafortuitum</name>
    <dbReference type="NCBI Taxonomy" id="39692"/>
    <lineage>
        <taxon>Bacteria</taxon>
        <taxon>Bacillati</taxon>
        <taxon>Actinomycetota</taxon>
        <taxon>Actinomycetes</taxon>
        <taxon>Mycobacteriales</taxon>
        <taxon>Mycobacteriaceae</taxon>
        <taxon>Mycolicibacterium</taxon>
    </lineage>
</organism>
<proteinExistence type="predicted"/>
<evidence type="ECO:0000313" key="2">
    <source>
        <dbReference type="Proteomes" id="UP001289645"/>
    </source>
</evidence>
<dbReference type="EMBL" id="JAOXLN010000015">
    <property type="protein sequence ID" value="MDZ5086825.1"/>
    <property type="molecule type" value="Genomic_DNA"/>
</dbReference>